<comment type="caution">
    <text evidence="2">The sequence shown here is derived from an EMBL/GenBank/DDBJ whole genome shotgun (WGS) entry which is preliminary data.</text>
</comment>
<gene>
    <name evidence="2" type="ORF">EWE74_11145</name>
</gene>
<dbReference type="RefSeq" id="WP_130141623.1">
    <property type="nucleotide sequence ID" value="NZ_SGIT01000002.1"/>
</dbReference>
<evidence type="ECO:0000313" key="2">
    <source>
        <dbReference type="EMBL" id="RZF59704.1"/>
    </source>
</evidence>
<evidence type="ECO:0000256" key="1">
    <source>
        <dbReference type="SAM" id="Phobius"/>
    </source>
</evidence>
<sequence length="343" mass="38257">MDNLIQQSVIKKISIFPALFILLSIALLHSCKKEYTDVYETVYTDTVEVQGFNNIVSFAVPEPETDDMTYAAVKGDSILVYWPVWKAKPETISPEIALPIKASISPESGESVPFGDEVVYTVTSESGEQRIYTLKVTDQQPPFYFYQTGNNSVILGSTIYLNGDGFFGGLNTQVFLEEADGTRVYELPIPTFAVSTNTYSTTIPNTVDTALYRIKMVHGTRSGYVSDLFNGYDTLQVGYSPMNVARLNARLDVKRGETFTLSGSNIRFLQENTAIMYSTFESPIVYRPLVIESYTLTSITFRIPEDTPAGRYNYWGVKTIVAPVNGRIEEGFGSGTRNIYVTE</sequence>
<dbReference type="EMBL" id="SGIT01000002">
    <property type="protein sequence ID" value="RZF59704.1"/>
    <property type="molecule type" value="Genomic_DNA"/>
</dbReference>
<keyword evidence="1" id="KW-0812">Transmembrane</keyword>
<proteinExistence type="predicted"/>
<keyword evidence="1" id="KW-0472">Membrane</keyword>
<dbReference type="Gene3D" id="2.60.40.2340">
    <property type="match status" value="1"/>
</dbReference>
<name>A0A4Q6XQL5_9SPHI</name>
<dbReference type="OrthoDB" id="677497at2"/>
<dbReference type="Proteomes" id="UP000292855">
    <property type="component" value="Unassembled WGS sequence"/>
</dbReference>
<organism evidence="2 3">
    <name type="scientific">Sphingobacterium corticibacterium</name>
    <dbReference type="NCBI Taxonomy" id="2484746"/>
    <lineage>
        <taxon>Bacteria</taxon>
        <taxon>Pseudomonadati</taxon>
        <taxon>Bacteroidota</taxon>
        <taxon>Sphingobacteriia</taxon>
        <taxon>Sphingobacteriales</taxon>
        <taxon>Sphingobacteriaceae</taxon>
        <taxon>Sphingobacterium</taxon>
    </lineage>
</organism>
<evidence type="ECO:0008006" key="4">
    <source>
        <dbReference type="Google" id="ProtNLM"/>
    </source>
</evidence>
<evidence type="ECO:0000313" key="3">
    <source>
        <dbReference type="Proteomes" id="UP000292855"/>
    </source>
</evidence>
<reference evidence="2 3" key="1">
    <citation type="submission" date="2019-02" db="EMBL/GenBank/DDBJ databases">
        <authorList>
            <person name="Li Y."/>
        </authorList>
    </citation>
    <scope>NUCLEOTIDE SEQUENCE [LARGE SCALE GENOMIC DNA]</scope>
    <source>
        <strain evidence="2 3">30C10-4-7</strain>
    </source>
</reference>
<accession>A0A4Q6XQL5</accession>
<protein>
    <recommendedName>
        <fullName evidence="4">DUF5018 domain-containing protein</fullName>
    </recommendedName>
</protein>
<keyword evidence="1" id="KW-1133">Transmembrane helix</keyword>
<dbReference type="AlphaFoldDB" id="A0A4Q6XQL5"/>
<keyword evidence="3" id="KW-1185">Reference proteome</keyword>
<feature type="transmembrane region" description="Helical" evidence="1">
    <location>
        <begin position="12"/>
        <end position="29"/>
    </location>
</feature>